<protein>
    <recommendedName>
        <fullName evidence="8">Holo-[acyl-carrier-protein] synthase</fullName>
        <shortName evidence="8">Holo-ACP synthase</shortName>
        <ecNumber evidence="8">2.7.8.7</ecNumber>
    </recommendedName>
    <alternativeName>
        <fullName evidence="8">4'-phosphopantetheinyl transferase AcpS</fullName>
    </alternativeName>
</protein>
<evidence type="ECO:0000256" key="1">
    <source>
        <dbReference type="ARBA" id="ARBA00022516"/>
    </source>
</evidence>
<proteinExistence type="inferred from homology"/>
<dbReference type="GO" id="GO:0008897">
    <property type="term" value="F:holo-[acyl-carrier-protein] synthase activity"/>
    <property type="evidence" value="ECO:0007669"/>
    <property type="project" value="UniProtKB-UniRule"/>
</dbReference>
<name>A0A4P2VMB4_FLUSA</name>
<comment type="catalytic activity">
    <reaction evidence="8">
        <text>apo-[ACP] + CoA = holo-[ACP] + adenosine 3',5'-bisphosphate + H(+)</text>
        <dbReference type="Rhea" id="RHEA:12068"/>
        <dbReference type="Rhea" id="RHEA-COMP:9685"/>
        <dbReference type="Rhea" id="RHEA-COMP:9690"/>
        <dbReference type="ChEBI" id="CHEBI:15378"/>
        <dbReference type="ChEBI" id="CHEBI:29999"/>
        <dbReference type="ChEBI" id="CHEBI:57287"/>
        <dbReference type="ChEBI" id="CHEBI:58343"/>
        <dbReference type="ChEBI" id="CHEBI:64479"/>
        <dbReference type="EC" id="2.7.8.7"/>
    </reaction>
</comment>
<evidence type="ECO:0000313" key="11">
    <source>
        <dbReference type="Proteomes" id="UP000291236"/>
    </source>
</evidence>
<feature type="domain" description="4'-phosphopantetheinyl transferase" evidence="9">
    <location>
        <begin position="7"/>
        <end position="99"/>
    </location>
</feature>
<comment type="subcellular location">
    <subcellularLocation>
        <location evidence="8">Cytoplasm</location>
    </subcellularLocation>
</comment>
<evidence type="ECO:0000256" key="3">
    <source>
        <dbReference type="ARBA" id="ARBA00022723"/>
    </source>
</evidence>
<reference evidence="10 11" key="1">
    <citation type="submission" date="2018-12" db="EMBL/GenBank/DDBJ databases">
        <title>Rubrispira sanarue gen. nov., sp., nov., a member of the order Silvanigrellales, isolated from a brackish lake in Hamamatsu Japan.</title>
        <authorList>
            <person name="Maejima Y."/>
            <person name="Iino T."/>
            <person name="Muraguchi Y."/>
            <person name="Fukuda K."/>
            <person name="Nojiri H."/>
            <person name="Ohkuma M."/>
            <person name="Moriuchi R."/>
            <person name="Dohra H."/>
            <person name="Kimbara K."/>
            <person name="Shintani M."/>
        </authorList>
    </citation>
    <scope>NUCLEOTIDE SEQUENCE [LARGE SCALE GENOMIC DNA]</scope>
    <source>
        <strain evidence="10 11">RF1110005</strain>
    </source>
</reference>
<keyword evidence="2 8" id="KW-0808">Transferase</keyword>
<feature type="binding site" evidence="8">
    <location>
        <position position="10"/>
    </location>
    <ligand>
        <name>Mg(2+)</name>
        <dbReference type="ChEBI" id="CHEBI:18420"/>
    </ligand>
</feature>
<dbReference type="OrthoDB" id="517356at2"/>
<keyword evidence="1 8" id="KW-0444">Lipid biosynthesis</keyword>
<comment type="cofactor">
    <cofactor evidence="8">
        <name>Mg(2+)</name>
        <dbReference type="ChEBI" id="CHEBI:18420"/>
    </cofactor>
</comment>
<dbReference type="InterPro" id="IPR008278">
    <property type="entry name" value="4-PPantetheinyl_Trfase_dom"/>
</dbReference>
<dbReference type="SUPFAM" id="SSF56214">
    <property type="entry name" value="4'-phosphopantetheinyl transferase"/>
    <property type="match status" value="1"/>
</dbReference>
<dbReference type="Proteomes" id="UP000291236">
    <property type="component" value="Chromosome"/>
</dbReference>
<evidence type="ECO:0000256" key="5">
    <source>
        <dbReference type="ARBA" id="ARBA00022842"/>
    </source>
</evidence>
<keyword evidence="3 8" id="KW-0479">Metal-binding</keyword>
<sequence>MTKKILIGNDLVNIPRFERSLLVGNFIQKIFHPDEILYCEKKVAQKSASYAARYAAKEAFAKALGTGLYAQGVSFLDIWIGNEESGRPFLNINDNIKAKLMKQNIDDYDVSLSHHIDYAMATVILFKN</sequence>
<organism evidence="10 11">
    <name type="scientific">Fluviispira sanaruensis</name>
    <dbReference type="NCBI Taxonomy" id="2493639"/>
    <lineage>
        <taxon>Bacteria</taxon>
        <taxon>Pseudomonadati</taxon>
        <taxon>Bdellovibrionota</taxon>
        <taxon>Oligoflexia</taxon>
        <taxon>Silvanigrellales</taxon>
        <taxon>Silvanigrellaceae</taxon>
        <taxon>Fluviispira</taxon>
    </lineage>
</organism>
<dbReference type="EC" id="2.7.8.7" evidence="8"/>
<keyword evidence="7 8" id="KW-0275">Fatty acid biosynthesis</keyword>
<comment type="function">
    <text evidence="8">Transfers the 4'-phosphopantetheine moiety from coenzyme A to a Ser of acyl-carrier-protein.</text>
</comment>
<keyword evidence="6 8" id="KW-0443">Lipid metabolism</keyword>
<dbReference type="KEGG" id="sbf:JCM31447_16070"/>
<keyword evidence="5 8" id="KW-0460">Magnesium</keyword>
<dbReference type="InterPro" id="IPR002582">
    <property type="entry name" value="ACPS"/>
</dbReference>
<dbReference type="HAMAP" id="MF_00101">
    <property type="entry name" value="AcpS"/>
    <property type="match status" value="1"/>
</dbReference>
<keyword evidence="8" id="KW-0963">Cytoplasm</keyword>
<evidence type="ECO:0000313" key="10">
    <source>
        <dbReference type="EMBL" id="BBH53164.1"/>
    </source>
</evidence>
<feature type="binding site" evidence="8">
    <location>
        <position position="58"/>
    </location>
    <ligand>
        <name>Mg(2+)</name>
        <dbReference type="ChEBI" id="CHEBI:18420"/>
    </ligand>
</feature>
<keyword evidence="11" id="KW-1185">Reference proteome</keyword>
<evidence type="ECO:0000256" key="2">
    <source>
        <dbReference type="ARBA" id="ARBA00022679"/>
    </source>
</evidence>
<evidence type="ECO:0000259" key="9">
    <source>
        <dbReference type="Pfam" id="PF01648"/>
    </source>
</evidence>
<dbReference type="AlphaFoldDB" id="A0A4P2VMB4"/>
<comment type="similarity">
    <text evidence="8">Belongs to the P-Pant transferase superfamily. AcpS family.</text>
</comment>
<evidence type="ECO:0000256" key="7">
    <source>
        <dbReference type="ARBA" id="ARBA00023160"/>
    </source>
</evidence>
<dbReference type="Pfam" id="PF01648">
    <property type="entry name" value="ACPS"/>
    <property type="match status" value="1"/>
</dbReference>
<dbReference type="EMBL" id="AP019368">
    <property type="protein sequence ID" value="BBH53164.1"/>
    <property type="molecule type" value="Genomic_DNA"/>
</dbReference>
<evidence type="ECO:0000256" key="8">
    <source>
        <dbReference type="HAMAP-Rule" id="MF_00101"/>
    </source>
</evidence>
<dbReference type="NCBIfam" id="TIGR00556">
    <property type="entry name" value="pantethn_trn"/>
    <property type="match status" value="1"/>
</dbReference>
<dbReference type="InterPro" id="IPR037143">
    <property type="entry name" value="4-PPantetheinyl_Trfase_dom_sf"/>
</dbReference>
<evidence type="ECO:0000256" key="4">
    <source>
        <dbReference type="ARBA" id="ARBA00022832"/>
    </source>
</evidence>
<dbReference type="RefSeq" id="WP_130608467.1">
    <property type="nucleotide sequence ID" value="NZ_AP019368.1"/>
</dbReference>
<dbReference type="GO" id="GO:0006633">
    <property type="term" value="P:fatty acid biosynthetic process"/>
    <property type="evidence" value="ECO:0007669"/>
    <property type="project" value="UniProtKB-UniRule"/>
</dbReference>
<gene>
    <name evidence="8 10" type="primary">acpS</name>
    <name evidence="10" type="ORF">JCM31447_16070</name>
</gene>
<evidence type="ECO:0000256" key="6">
    <source>
        <dbReference type="ARBA" id="ARBA00023098"/>
    </source>
</evidence>
<dbReference type="GO" id="GO:0005737">
    <property type="term" value="C:cytoplasm"/>
    <property type="evidence" value="ECO:0007669"/>
    <property type="project" value="UniProtKB-SubCell"/>
</dbReference>
<accession>A0A4P2VMB4</accession>
<dbReference type="Gene3D" id="3.90.470.20">
    <property type="entry name" value="4'-phosphopantetheinyl transferase domain"/>
    <property type="match status" value="1"/>
</dbReference>
<keyword evidence="4 8" id="KW-0276">Fatty acid metabolism</keyword>
<dbReference type="InterPro" id="IPR004568">
    <property type="entry name" value="Ppantetheine-prot_Trfase_dom"/>
</dbReference>
<dbReference type="GO" id="GO:0000287">
    <property type="term" value="F:magnesium ion binding"/>
    <property type="evidence" value="ECO:0007669"/>
    <property type="project" value="UniProtKB-UniRule"/>
</dbReference>
<dbReference type="NCBIfam" id="TIGR00516">
    <property type="entry name" value="acpS"/>
    <property type="match status" value="1"/>
</dbReference>